<name>A0A6G8F2C5_9PROT</name>
<feature type="transmembrane region" description="Helical" evidence="1">
    <location>
        <begin position="6"/>
        <end position="24"/>
    </location>
</feature>
<evidence type="ECO:0000313" key="2">
    <source>
        <dbReference type="EMBL" id="QIM10434.1"/>
    </source>
</evidence>
<proteinExistence type="predicted"/>
<keyword evidence="1" id="KW-1133">Transmembrane helix</keyword>
<gene>
    <name evidence="2" type="ORF">PlAlph_3260</name>
</gene>
<keyword evidence="1" id="KW-0812">Transmembrane</keyword>
<reference evidence="2" key="1">
    <citation type="journal article" date="2020" name="J. ISSAAS">
        <title>Lactobacilli and other gastrointestinal microbiota of Peromyscus leucopus, reservoir host for agents of Lyme disease and other zoonoses in North America.</title>
        <authorList>
            <person name="Milovic A."/>
            <person name="Bassam K."/>
            <person name="Shao H."/>
            <person name="Chatzistamou I."/>
            <person name="Tufts D.M."/>
            <person name="Diuk-Wasser M."/>
            <person name="Barbour A.G."/>
        </authorList>
    </citation>
    <scope>NUCLEOTIDE SEQUENCE</scope>
    <source>
        <strain evidence="2">LL90</strain>
    </source>
</reference>
<protein>
    <submittedName>
        <fullName evidence="2">Uncharacterized protein</fullName>
    </submittedName>
</protein>
<evidence type="ECO:0000256" key="1">
    <source>
        <dbReference type="SAM" id="Phobius"/>
    </source>
</evidence>
<accession>A0A6G8F2C5</accession>
<organism evidence="2">
    <name type="scientific">uncultured Alphaproteobacteria bacterium</name>
    <dbReference type="NCBI Taxonomy" id="91750"/>
    <lineage>
        <taxon>Bacteria</taxon>
        <taxon>Pseudomonadati</taxon>
        <taxon>Pseudomonadota</taxon>
        <taxon>Alphaproteobacteria</taxon>
        <taxon>environmental samples</taxon>
    </lineage>
</organism>
<dbReference type="AlphaFoldDB" id="A0A6G8F2C5"/>
<sequence>MVAFLNKFKTWIITGIGILLYWLGRKDGKIKQINTKQKELLNTIHQANLVRNTRFESERIKRLHKKYRRP</sequence>
<keyword evidence="1" id="KW-0472">Membrane</keyword>
<dbReference type="EMBL" id="MN990730">
    <property type="protein sequence ID" value="QIM10434.1"/>
    <property type="molecule type" value="Genomic_DNA"/>
</dbReference>